<gene>
    <name evidence="1" type="ORF">DW016_14580</name>
</gene>
<accession>A0A3E3JYG5</accession>
<evidence type="ECO:0000313" key="1">
    <source>
        <dbReference type="EMBL" id="RGE84717.1"/>
    </source>
</evidence>
<sequence length="184" mass="20687">MAVPHLVLLEQSGINIADNRNRLIQYKEREKMKFKGIKDILLGGYEIDSIYKGIDGGGWRRAYKISNTNQGAYGYCGEFCIAGQFNNGSNVSIIFSVVTAYMEASLRIHNFVGSTVIDKIRITKNNDTDELNIDFHYNTVTANVYGFKKISGYKQNSSKESYADFKVVPSQPDSETIMTEVIVQ</sequence>
<evidence type="ECO:0000313" key="2">
    <source>
        <dbReference type="Proteomes" id="UP000261080"/>
    </source>
</evidence>
<keyword evidence="2" id="KW-1185">Reference proteome</keyword>
<reference evidence="1 2" key="1">
    <citation type="submission" date="2018-08" db="EMBL/GenBank/DDBJ databases">
        <title>A genome reference for cultivated species of the human gut microbiota.</title>
        <authorList>
            <person name="Zou Y."/>
            <person name="Xue W."/>
            <person name="Luo G."/>
        </authorList>
    </citation>
    <scope>NUCLEOTIDE SEQUENCE [LARGE SCALE GENOMIC DNA]</scope>
    <source>
        <strain evidence="1 2">AF37-2AT</strain>
    </source>
</reference>
<dbReference type="Proteomes" id="UP000261080">
    <property type="component" value="Unassembled WGS sequence"/>
</dbReference>
<name>A0A3E3JYG5_9FIRM</name>
<dbReference type="EMBL" id="QVLX01000012">
    <property type="protein sequence ID" value="RGE84717.1"/>
    <property type="molecule type" value="Genomic_DNA"/>
</dbReference>
<organism evidence="1 2">
    <name type="scientific">Sellimonas intestinalis</name>
    <dbReference type="NCBI Taxonomy" id="1653434"/>
    <lineage>
        <taxon>Bacteria</taxon>
        <taxon>Bacillati</taxon>
        <taxon>Bacillota</taxon>
        <taxon>Clostridia</taxon>
        <taxon>Lachnospirales</taxon>
        <taxon>Lachnospiraceae</taxon>
        <taxon>Sellimonas</taxon>
    </lineage>
</organism>
<protein>
    <submittedName>
        <fullName evidence="1">Uncharacterized protein</fullName>
    </submittedName>
</protein>
<comment type="caution">
    <text evidence="1">The sequence shown here is derived from an EMBL/GenBank/DDBJ whole genome shotgun (WGS) entry which is preliminary data.</text>
</comment>
<proteinExistence type="predicted"/>
<dbReference type="AlphaFoldDB" id="A0A3E3JYG5"/>